<organism evidence="2 3">
    <name type="scientific">Pristionchus pacificus</name>
    <name type="common">Parasitic nematode worm</name>
    <dbReference type="NCBI Taxonomy" id="54126"/>
    <lineage>
        <taxon>Eukaryota</taxon>
        <taxon>Metazoa</taxon>
        <taxon>Ecdysozoa</taxon>
        <taxon>Nematoda</taxon>
        <taxon>Chromadorea</taxon>
        <taxon>Rhabditida</taxon>
        <taxon>Rhabditina</taxon>
        <taxon>Diplogasteromorpha</taxon>
        <taxon>Diplogasteroidea</taxon>
        <taxon>Neodiplogasteridae</taxon>
        <taxon>Pristionchus</taxon>
    </lineage>
</organism>
<feature type="region of interest" description="Disordered" evidence="1">
    <location>
        <begin position="1"/>
        <end position="21"/>
    </location>
</feature>
<protein>
    <submittedName>
        <fullName evidence="2">Uncharacterized protein</fullName>
    </submittedName>
</protein>
<keyword evidence="3" id="KW-1185">Reference proteome</keyword>
<accession>A0A2A6CVB3</accession>
<accession>A0A8R1UNF5</accession>
<feature type="compositionally biased region" description="Basic and acidic residues" evidence="1">
    <location>
        <begin position="1"/>
        <end position="13"/>
    </location>
</feature>
<reference evidence="2" key="2">
    <citation type="submission" date="2022-06" db="UniProtKB">
        <authorList>
            <consortium name="EnsemblMetazoa"/>
        </authorList>
    </citation>
    <scope>IDENTIFICATION</scope>
    <source>
        <strain evidence="2">PS312</strain>
    </source>
</reference>
<proteinExistence type="predicted"/>
<sequence length="107" mass="11552">MCERLRKAREASSDPKGSWDGAIPTFFGSLSASRAFRKRECSRTQLASSLAKGSWGLGRSEKRWDGAIALRGPIPSFFGSPSAPRAFRQGLAGSLRSHALMSPGRVL</sequence>
<gene>
    <name evidence="2" type="primary">WBGene00274905</name>
</gene>
<dbReference type="EnsemblMetazoa" id="PPA36536.1">
    <property type="protein sequence ID" value="PPA36536.1"/>
    <property type="gene ID" value="WBGene00274905"/>
</dbReference>
<evidence type="ECO:0000313" key="2">
    <source>
        <dbReference type="EnsemblMetazoa" id="PPA36536.1"/>
    </source>
</evidence>
<reference evidence="3" key="1">
    <citation type="journal article" date="2008" name="Nat. Genet.">
        <title>The Pristionchus pacificus genome provides a unique perspective on nematode lifestyle and parasitism.</title>
        <authorList>
            <person name="Dieterich C."/>
            <person name="Clifton S.W."/>
            <person name="Schuster L.N."/>
            <person name="Chinwalla A."/>
            <person name="Delehaunty K."/>
            <person name="Dinkelacker I."/>
            <person name="Fulton L."/>
            <person name="Fulton R."/>
            <person name="Godfrey J."/>
            <person name="Minx P."/>
            <person name="Mitreva M."/>
            <person name="Roeseler W."/>
            <person name="Tian H."/>
            <person name="Witte H."/>
            <person name="Yang S.P."/>
            <person name="Wilson R.K."/>
            <person name="Sommer R.J."/>
        </authorList>
    </citation>
    <scope>NUCLEOTIDE SEQUENCE [LARGE SCALE GENOMIC DNA]</scope>
    <source>
        <strain evidence="3">PS312</strain>
    </source>
</reference>
<evidence type="ECO:0000313" key="3">
    <source>
        <dbReference type="Proteomes" id="UP000005239"/>
    </source>
</evidence>
<dbReference type="AlphaFoldDB" id="A0A2A6CVB3"/>
<name>A0A2A6CVB3_PRIPA</name>
<dbReference type="Proteomes" id="UP000005239">
    <property type="component" value="Unassembled WGS sequence"/>
</dbReference>
<evidence type="ECO:0000256" key="1">
    <source>
        <dbReference type="SAM" id="MobiDB-lite"/>
    </source>
</evidence>